<dbReference type="EMBL" id="VFML01000001">
    <property type="protein sequence ID" value="TQJ00969.1"/>
    <property type="molecule type" value="Genomic_DNA"/>
</dbReference>
<proteinExistence type="predicted"/>
<keyword evidence="3" id="KW-1185">Reference proteome</keyword>
<evidence type="ECO:0000313" key="2">
    <source>
        <dbReference type="EMBL" id="TQJ00969.1"/>
    </source>
</evidence>
<evidence type="ECO:0000256" key="1">
    <source>
        <dbReference type="SAM" id="SignalP"/>
    </source>
</evidence>
<organism evidence="2 3">
    <name type="scientific">Amycolatopsis cihanbeyliensis</name>
    <dbReference type="NCBI Taxonomy" id="1128664"/>
    <lineage>
        <taxon>Bacteria</taxon>
        <taxon>Bacillati</taxon>
        <taxon>Actinomycetota</taxon>
        <taxon>Actinomycetes</taxon>
        <taxon>Pseudonocardiales</taxon>
        <taxon>Pseudonocardiaceae</taxon>
        <taxon>Amycolatopsis</taxon>
    </lineage>
</organism>
<feature type="chain" id="PRO_5022150650" description="Trypsin-like peptidase" evidence="1">
    <location>
        <begin position="30"/>
        <end position="231"/>
    </location>
</feature>
<evidence type="ECO:0008006" key="4">
    <source>
        <dbReference type="Google" id="ProtNLM"/>
    </source>
</evidence>
<dbReference type="SUPFAM" id="SSF50494">
    <property type="entry name" value="Trypsin-like serine proteases"/>
    <property type="match status" value="1"/>
</dbReference>
<dbReference type="AlphaFoldDB" id="A0A542DD18"/>
<accession>A0A542DD18</accession>
<name>A0A542DD18_AMYCI</name>
<gene>
    <name evidence="2" type="ORF">FB471_0624</name>
</gene>
<dbReference type="Gene3D" id="2.40.10.10">
    <property type="entry name" value="Trypsin-like serine proteases"/>
    <property type="match status" value="2"/>
</dbReference>
<comment type="caution">
    <text evidence="2">The sequence shown here is derived from an EMBL/GenBank/DDBJ whole genome shotgun (WGS) entry which is preliminary data.</text>
</comment>
<sequence>MVFSRVSHRTLVAAVALSLGLVFAPGAGAEGKVVVTNGIQMDHGAGATLCTLGPVGTDNAGRLVGITAAHCYGGDDVYFPGERDLGPIGRYAYVSPEQAYHDYAVIEFDPGKVTLSSDGPELRIDRVLDGGLPPVGANVCKDGRTTGKTCGLVGANEGGLVTSFAVNMPGDSGGPLVLARNGGTATEWAGIVTRVSLTIPPFVYTSARNILDDVAARGSDAPGAGFTPVDT</sequence>
<feature type="signal peptide" evidence="1">
    <location>
        <begin position="1"/>
        <end position="29"/>
    </location>
</feature>
<keyword evidence="1" id="KW-0732">Signal</keyword>
<dbReference type="Proteomes" id="UP000320876">
    <property type="component" value="Unassembled WGS sequence"/>
</dbReference>
<dbReference type="InterPro" id="IPR043504">
    <property type="entry name" value="Peptidase_S1_PA_chymotrypsin"/>
</dbReference>
<protein>
    <recommendedName>
        <fullName evidence="4">Trypsin-like peptidase</fullName>
    </recommendedName>
</protein>
<evidence type="ECO:0000313" key="3">
    <source>
        <dbReference type="Proteomes" id="UP000320876"/>
    </source>
</evidence>
<reference evidence="2 3" key="1">
    <citation type="submission" date="2019-06" db="EMBL/GenBank/DDBJ databases">
        <title>Sequencing the genomes of 1000 actinobacteria strains.</title>
        <authorList>
            <person name="Klenk H.-P."/>
        </authorList>
    </citation>
    <scope>NUCLEOTIDE SEQUENCE [LARGE SCALE GENOMIC DNA]</scope>
    <source>
        <strain evidence="2 3">DSM 45679</strain>
    </source>
</reference>
<dbReference type="InterPro" id="IPR009003">
    <property type="entry name" value="Peptidase_S1_PA"/>
</dbReference>